<dbReference type="GO" id="GO:0019354">
    <property type="term" value="P:siroheme biosynthetic process"/>
    <property type="evidence" value="ECO:0007669"/>
    <property type="project" value="InterPro"/>
</dbReference>
<evidence type="ECO:0000256" key="6">
    <source>
        <dbReference type="ARBA" id="ARBA00022691"/>
    </source>
</evidence>
<evidence type="ECO:0000256" key="2">
    <source>
        <dbReference type="ARBA" id="ARBA00012162"/>
    </source>
</evidence>
<evidence type="ECO:0000259" key="11">
    <source>
        <dbReference type="Pfam" id="PF00590"/>
    </source>
</evidence>
<evidence type="ECO:0000256" key="8">
    <source>
        <dbReference type="ARBA" id="ARBA00025705"/>
    </source>
</evidence>
<dbReference type="NCBIfam" id="TIGR01469">
    <property type="entry name" value="cobA_cysG_Cterm"/>
    <property type="match status" value="1"/>
</dbReference>
<dbReference type="InterPro" id="IPR014776">
    <property type="entry name" value="4pyrrole_Mease_sub2"/>
</dbReference>
<dbReference type="InterPro" id="IPR014777">
    <property type="entry name" value="4pyrrole_Mease_sub1"/>
</dbReference>
<comment type="similarity">
    <text evidence="1 10">Belongs to the precorrin methyltransferase family.</text>
</comment>
<evidence type="ECO:0000313" key="13">
    <source>
        <dbReference type="EMBL" id="AWB10795.1"/>
    </source>
</evidence>
<dbReference type="PANTHER" id="PTHR45790">
    <property type="entry name" value="SIROHEME SYNTHASE-RELATED"/>
    <property type="match status" value="1"/>
</dbReference>
<feature type="domain" description="Tetrapyrrole methylase" evidence="11">
    <location>
        <begin position="3"/>
        <end position="214"/>
    </location>
</feature>
<dbReference type="OrthoDB" id="9815856at2"/>
<comment type="pathway">
    <text evidence="8">Porphyrin-containing compound metabolism; siroheme biosynthesis; precorrin-2 from uroporphyrinogen III: step 1/1.</text>
</comment>
<dbReference type="Gene3D" id="3.40.1010.10">
    <property type="entry name" value="Cobalt-precorrin-4 Transmethylase, Domain 1"/>
    <property type="match status" value="1"/>
</dbReference>
<dbReference type="CDD" id="cd06578">
    <property type="entry name" value="HemD"/>
    <property type="match status" value="1"/>
</dbReference>
<dbReference type="EMBL" id="CP020921">
    <property type="protein sequence ID" value="AWB10795.1"/>
    <property type="molecule type" value="Genomic_DNA"/>
</dbReference>
<dbReference type="FunFam" id="3.40.1010.10:FF:000001">
    <property type="entry name" value="Siroheme synthase"/>
    <property type="match status" value="1"/>
</dbReference>
<organism evidence="13 14">
    <name type="scientific">Thermodesulfobium acidiphilum</name>
    <dbReference type="NCBI Taxonomy" id="1794699"/>
    <lineage>
        <taxon>Bacteria</taxon>
        <taxon>Pseudomonadati</taxon>
        <taxon>Thermodesulfobiota</taxon>
        <taxon>Thermodesulfobiia</taxon>
        <taxon>Thermodesulfobiales</taxon>
        <taxon>Thermodesulfobiaceae</taxon>
        <taxon>Thermodesulfobium</taxon>
    </lineage>
</organism>
<dbReference type="InterPro" id="IPR050161">
    <property type="entry name" value="Siro_Cobalamin_biosynth"/>
</dbReference>
<dbReference type="Pfam" id="PF00590">
    <property type="entry name" value="TP_methylase"/>
    <property type="match status" value="1"/>
</dbReference>
<dbReference type="InterPro" id="IPR003043">
    <property type="entry name" value="Uropor_MeTrfase_CS"/>
</dbReference>
<dbReference type="SUPFAM" id="SSF53790">
    <property type="entry name" value="Tetrapyrrole methylase"/>
    <property type="match status" value="1"/>
</dbReference>
<evidence type="ECO:0000256" key="4">
    <source>
        <dbReference type="ARBA" id="ARBA00022603"/>
    </source>
</evidence>
<reference evidence="13 14" key="1">
    <citation type="submission" date="2017-04" db="EMBL/GenBank/DDBJ databases">
        <title>Genomic insights into metabolism of Thermodesulfobium acidiphilum.</title>
        <authorList>
            <person name="Toshchakov S.V."/>
            <person name="Frolov E.N."/>
            <person name="Kublanov I.V."/>
            <person name="Samarov N.I."/>
            <person name="Novikov A."/>
            <person name="Lebedinsky A.V."/>
            <person name="Bonch-Osmolovskaya E.A."/>
            <person name="Chernyh N.A."/>
        </authorList>
    </citation>
    <scope>NUCLEOTIDE SEQUENCE [LARGE SCALE GENOMIC DNA]</scope>
    <source>
        <strain evidence="13 14">3127-1</strain>
    </source>
</reference>
<dbReference type="RefSeq" id="WP_108309573.1">
    <property type="nucleotide sequence ID" value="NZ_CP020921.1"/>
</dbReference>
<gene>
    <name evidence="13" type="ORF">TDSAC_1455</name>
</gene>
<accession>A0A2R4W1Z0</accession>
<dbReference type="InterPro" id="IPR000878">
    <property type="entry name" value="4pyrrol_Mease"/>
</dbReference>
<dbReference type="Gene3D" id="3.40.50.10090">
    <property type="match status" value="2"/>
</dbReference>
<proteinExistence type="inferred from homology"/>
<keyword evidence="6" id="KW-0949">S-adenosyl-L-methionine</keyword>
<dbReference type="Pfam" id="PF02602">
    <property type="entry name" value="HEM4"/>
    <property type="match status" value="1"/>
</dbReference>
<keyword evidence="7" id="KW-0627">Porphyrin biosynthesis</keyword>
<protein>
    <recommendedName>
        <fullName evidence="2">uroporphyrinogen-III C-methyltransferase</fullName>
        <ecNumber evidence="2">2.1.1.107</ecNumber>
    </recommendedName>
</protein>
<evidence type="ECO:0000256" key="1">
    <source>
        <dbReference type="ARBA" id="ARBA00005879"/>
    </source>
</evidence>
<evidence type="ECO:0000256" key="9">
    <source>
        <dbReference type="ARBA" id="ARBA00060548"/>
    </source>
</evidence>
<dbReference type="InterPro" id="IPR006366">
    <property type="entry name" value="CobA/CysG_C"/>
</dbReference>
<dbReference type="SUPFAM" id="SSF69618">
    <property type="entry name" value="HemD-like"/>
    <property type="match status" value="1"/>
</dbReference>
<evidence type="ECO:0000256" key="3">
    <source>
        <dbReference type="ARBA" id="ARBA00022573"/>
    </source>
</evidence>
<dbReference type="InterPro" id="IPR003754">
    <property type="entry name" value="4pyrrol_synth_uPrphyn_synth"/>
</dbReference>
<dbReference type="EC" id="2.1.1.107" evidence="2"/>
<evidence type="ECO:0000256" key="5">
    <source>
        <dbReference type="ARBA" id="ARBA00022679"/>
    </source>
</evidence>
<keyword evidence="4 10" id="KW-0489">Methyltransferase</keyword>
<dbReference type="GO" id="GO:0004852">
    <property type="term" value="F:uroporphyrinogen-III synthase activity"/>
    <property type="evidence" value="ECO:0007669"/>
    <property type="project" value="InterPro"/>
</dbReference>
<dbReference type="GO" id="GO:0009236">
    <property type="term" value="P:cobalamin biosynthetic process"/>
    <property type="evidence" value="ECO:0007669"/>
    <property type="project" value="UniProtKB-KW"/>
</dbReference>
<evidence type="ECO:0000256" key="7">
    <source>
        <dbReference type="ARBA" id="ARBA00023244"/>
    </source>
</evidence>
<name>A0A2R4W1Z0_THEAF</name>
<dbReference type="FunFam" id="3.30.950.10:FF:000001">
    <property type="entry name" value="Siroheme synthase"/>
    <property type="match status" value="1"/>
</dbReference>
<dbReference type="GO" id="GO:0004851">
    <property type="term" value="F:uroporphyrin-III C-methyltransferase activity"/>
    <property type="evidence" value="ECO:0007669"/>
    <property type="project" value="UniProtKB-EC"/>
</dbReference>
<dbReference type="InterPro" id="IPR035996">
    <property type="entry name" value="4pyrrol_Methylase_sf"/>
</dbReference>
<dbReference type="GO" id="GO:0032259">
    <property type="term" value="P:methylation"/>
    <property type="evidence" value="ECO:0007669"/>
    <property type="project" value="UniProtKB-KW"/>
</dbReference>
<dbReference type="PROSITE" id="PS00840">
    <property type="entry name" value="SUMT_2"/>
    <property type="match status" value="1"/>
</dbReference>
<feature type="domain" description="Tetrapyrrole biosynthesis uroporphyrinogen III synthase" evidence="12">
    <location>
        <begin position="266"/>
        <end position="491"/>
    </location>
</feature>
<dbReference type="CDD" id="cd11642">
    <property type="entry name" value="SUMT"/>
    <property type="match status" value="1"/>
</dbReference>
<dbReference type="InterPro" id="IPR036108">
    <property type="entry name" value="4pyrrol_syn_uPrphyn_synt_sf"/>
</dbReference>
<dbReference type="Gene3D" id="3.30.950.10">
    <property type="entry name" value="Methyltransferase, Cobalt-precorrin-4 Transmethylase, Domain 2"/>
    <property type="match status" value="1"/>
</dbReference>
<evidence type="ECO:0000256" key="10">
    <source>
        <dbReference type="RuleBase" id="RU003960"/>
    </source>
</evidence>
<evidence type="ECO:0000313" key="14">
    <source>
        <dbReference type="Proteomes" id="UP000244792"/>
    </source>
</evidence>
<evidence type="ECO:0000259" key="12">
    <source>
        <dbReference type="Pfam" id="PF02602"/>
    </source>
</evidence>
<sequence length="502" mass="56022">MGKVFLVGAGPGNEGLFTIRGMNILKKAQVLVFDRLIPKELLAIAPEDCEQIYVGKESSKHAMKQEDINKLLADRASDGKIVVRLKGGDPFLFGRGGEEALYLKERGIEFELVPGISAALAVPLYAGIPVTHRKVASSYAIFTGHEDPTKENSTIDWEHSLGADTLVFFMGVERLDKIVEKIIAVKKDKEIPCALIQNGTLPNQRVVIGNLSNIVDLAEENSIKPPALFVVGNVVKLREDLMWFEKKPLFGKRVVVTRSRKKASLLSERLKEEGAEVFEIPVIKCIQIANQSEFDFIFNNLYSYEYIVFSSSTGVDIFFENLFRSGYDSRCIRSKIAVIGDGTSEALLKYGIRADIVPEKFVAESLVDCIERTDEAKKILIPRAKEGRDELVRGLLEKGYVVDDFHIYSVQPEKISKDDIEMVFNDDKETFLTFASSKTAEYYYESLGDYRDIVLRKAKVVSIGPITSGKAKNLGFNVVAQAEEYNINGLVKALISYVKNMS</sequence>
<dbReference type="PANTHER" id="PTHR45790:SF3">
    <property type="entry name" value="S-ADENOSYL-L-METHIONINE-DEPENDENT UROPORPHYRINOGEN III METHYLTRANSFERASE, CHLOROPLASTIC"/>
    <property type="match status" value="1"/>
</dbReference>
<dbReference type="NCBIfam" id="NF004790">
    <property type="entry name" value="PRK06136.1"/>
    <property type="match status" value="1"/>
</dbReference>
<dbReference type="KEGG" id="taci:TDSAC_1455"/>
<keyword evidence="5 10" id="KW-0808">Transferase</keyword>
<dbReference type="Proteomes" id="UP000244792">
    <property type="component" value="Chromosome"/>
</dbReference>
<comment type="pathway">
    <text evidence="9">Cofactor biosynthesis; adenosylcobalamin biosynthesis; precorrin-2 from uroporphyrinogen III: step 1/1.</text>
</comment>
<keyword evidence="3" id="KW-0169">Cobalamin biosynthesis</keyword>
<keyword evidence="14" id="KW-1185">Reference proteome</keyword>
<dbReference type="AlphaFoldDB" id="A0A2R4W1Z0"/>